<feature type="transmembrane region" description="Helical" evidence="9">
    <location>
        <begin position="347"/>
        <end position="368"/>
    </location>
</feature>
<feature type="transmembrane region" description="Helical" evidence="9">
    <location>
        <begin position="182"/>
        <end position="199"/>
    </location>
</feature>
<evidence type="ECO:0000256" key="4">
    <source>
        <dbReference type="ARBA" id="ARBA00022475"/>
    </source>
</evidence>
<feature type="domain" description="ABC transmembrane type-1" evidence="10">
    <location>
        <begin position="86"/>
        <end position="365"/>
    </location>
</feature>
<keyword evidence="5 9" id="KW-0812">Transmembrane</keyword>
<evidence type="ECO:0000256" key="1">
    <source>
        <dbReference type="ARBA" id="ARBA00004651"/>
    </source>
</evidence>
<sequence>MRVLRDLKVIELLLQTLALGFTLAVLLFLIGTARARMQAQGIPFSFGFLQQEAGFSLSEGITWVPGEGLRPYGPTDTYTQAFLAGFLNTLRVVVGGLVLATLLGFVVGIARLSSHPLARGLALAYVELVRNTPLLLQLFVWYFAVLLKLPPVEQALRLFGAVLSKQGLFLPWPRLSSVWGEFQAFFWGGVLLLAVGLALRRGWYGMVAMALVWGAGVVLGGLPLVVEFPVRTSFGLRGGLELSPEFAALLFGLVVYTASFIAEIVRGAVLAVPRGQWEAARALGLSAPQVLRWIILPQAIRIVLPPLANQYLNLTKNSSLAVAVGFPDLFSVYNTIANQSGRSLEGIVIVMGVYLVVSLSISALVNLYNRRVALRWGV</sequence>
<proteinExistence type="inferred from homology"/>
<feature type="transmembrane region" description="Helical" evidence="9">
    <location>
        <begin position="246"/>
        <end position="269"/>
    </location>
</feature>
<dbReference type="Pfam" id="PF00528">
    <property type="entry name" value="BPD_transp_1"/>
    <property type="match status" value="1"/>
</dbReference>
<dbReference type="HOGENOM" id="CLU_019602_8_0_0"/>
<dbReference type="AlphaFoldDB" id="D7BJ53"/>
<name>D7BJ53_ALLS1</name>
<dbReference type="InterPro" id="IPR043429">
    <property type="entry name" value="ArtM/GltK/GlnP/TcyL/YhdX-like"/>
</dbReference>
<protein>
    <recommendedName>
        <fullName evidence="10">ABC transmembrane type-1 domain-containing protein</fullName>
    </recommendedName>
</protein>
<organism evidence="11 12">
    <name type="scientific">Allomeiothermus silvanus (strain ATCC 700542 / DSM 9946 / NBRC 106475 / NCIMB 13440 / VI-R2)</name>
    <name type="common">Thermus silvanus</name>
    <dbReference type="NCBI Taxonomy" id="526227"/>
    <lineage>
        <taxon>Bacteria</taxon>
        <taxon>Thermotogati</taxon>
        <taxon>Deinococcota</taxon>
        <taxon>Deinococci</taxon>
        <taxon>Thermales</taxon>
        <taxon>Thermaceae</taxon>
        <taxon>Allomeiothermus</taxon>
    </lineage>
</organism>
<keyword evidence="3 9" id="KW-0813">Transport</keyword>
<dbReference type="SUPFAM" id="SSF161098">
    <property type="entry name" value="MetI-like"/>
    <property type="match status" value="2"/>
</dbReference>
<evidence type="ECO:0000256" key="8">
    <source>
        <dbReference type="ARBA" id="ARBA00023136"/>
    </source>
</evidence>
<evidence type="ECO:0000256" key="2">
    <source>
        <dbReference type="ARBA" id="ARBA00010072"/>
    </source>
</evidence>
<keyword evidence="4" id="KW-1003">Cell membrane</keyword>
<dbReference type="EMBL" id="CP002043">
    <property type="protein sequence ID" value="ADH65209.1"/>
    <property type="molecule type" value="Genomic_DNA"/>
</dbReference>
<dbReference type="InterPro" id="IPR035906">
    <property type="entry name" value="MetI-like_sf"/>
</dbReference>
<dbReference type="GO" id="GO:0022857">
    <property type="term" value="F:transmembrane transporter activity"/>
    <property type="evidence" value="ECO:0007669"/>
    <property type="project" value="InterPro"/>
</dbReference>
<evidence type="ECO:0000259" key="10">
    <source>
        <dbReference type="PROSITE" id="PS50928"/>
    </source>
</evidence>
<dbReference type="eggNOG" id="COG4597">
    <property type="taxonomic scope" value="Bacteria"/>
</dbReference>
<dbReference type="OrthoDB" id="9805999at2"/>
<evidence type="ECO:0000256" key="5">
    <source>
        <dbReference type="ARBA" id="ARBA00022692"/>
    </source>
</evidence>
<dbReference type="Proteomes" id="UP000001916">
    <property type="component" value="Plasmid pMESIL01"/>
</dbReference>
<reference evidence="11 12" key="1">
    <citation type="journal article" date="2010" name="Stand. Genomic Sci.">
        <title>Complete genome sequence of Meiothermus silvanus type strain (VI-R2).</title>
        <authorList>
            <person name="Sikorski J."/>
            <person name="Tindall B.J."/>
            <person name="Lowry S."/>
            <person name="Lucas S."/>
            <person name="Nolan M."/>
            <person name="Copeland A."/>
            <person name="Glavina Del Rio T."/>
            <person name="Tice H."/>
            <person name="Cheng J.F."/>
            <person name="Han C."/>
            <person name="Pitluck S."/>
            <person name="Liolios K."/>
            <person name="Ivanova N."/>
            <person name="Mavromatis K."/>
            <person name="Mikhailova N."/>
            <person name="Pati A."/>
            <person name="Goodwin L."/>
            <person name="Chen A."/>
            <person name="Palaniappan K."/>
            <person name="Land M."/>
            <person name="Hauser L."/>
            <person name="Chang Y.J."/>
            <person name="Jeffries C.D."/>
            <person name="Rohde M."/>
            <person name="Goker M."/>
            <person name="Woyke T."/>
            <person name="Bristow J."/>
            <person name="Eisen J.A."/>
            <person name="Markowitz V."/>
            <person name="Hugenholtz P."/>
            <person name="Kyrpides N.C."/>
            <person name="Klenk H.P."/>
            <person name="Lapidus A."/>
        </authorList>
    </citation>
    <scope>NUCLEOTIDE SEQUENCE [LARGE SCALE GENOMIC DNA]</scope>
    <source>
        <strain evidence="12">ATCC 700542 / DSM 9946 / VI-R2</strain>
        <plasmid evidence="12">Plasmid pMESIL01</plasmid>
    </source>
</reference>
<dbReference type="CDD" id="cd06261">
    <property type="entry name" value="TM_PBP2"/>
    <property type="match status" value="1"/>
</dbReference>
<evidence type="ECO:0000313" key="12">
    <source>
        <dbReference type="Proteomes" id="UP000001916"/>
    </source>
</evidence>
<keyword evidence="12" id="KW-1185">Reference proteome</keyword>
<dbReference type="GO" id="GO:0006865">
    <property type="term" value="P:amino acid transport"/>
    <property type="evidence" value="ECO:0007669"/>
    <property type="project" value="UniProtKB-KW"/>
</dbReference>
<dbReference type="PANTHER" id="PTHR30614:SF37">
    <property type="entry name" value="AMINO-ACID ABC TRANSPORTER PERMEASE PROTEIN YHDX-RELATED"/>
    <property type="match status" value="1"/>
</dbReference>
<feature type="transmembrane region" description="Helical" evidence="9">
    <location>
        <begin position="92"/>
        <end position="110"/>
    </location>
</feature>
<evidence type="ECO:0000256" key="6">
    <source>
        <dbReference type="ARBA" id="ARBA00022970"/>
    </source>
</evidence>
<dbReference type="RefSeq" id="WP_013159722.1">
    <property type="nucleotide sequence ID" value="NC_014213.1"/>
</dbReference>
<dbReference type="NCBIfam" id="TIGR01726">
    <property type="entry name" value="HEQRo_perm_3TM"/>
    <property type="match status" value="1"/>
</dbReference>
<dbReference type="GO" id="GO:0043190">
    <property type="term" value="C:ATP-binding cassette (ABC) transporter complex"/>
    <property type="evidence" value="ECO:0007669"/>
    <property type="project" value="InterPro"/>
</dbReference>
<evidence type="ECO:0000313" key="11">
    <source>
        <dbReference type="EMBL" id="ADH65209.1"/>
    </source>
</evidence>
<feature type="transmembrane region" description="Helical" evidence="9">
    <location>
        <begin position="206"/>
        <end position="226"/>
    </location>
</feature>
<dbReference type="PANTHER" id="PTHR30614">
    <property type="entry name" value="MEMBRANE COMPONENT OF AMINO ACID ABC TRANSPORTER"/>
    <property type="match status" value="1"/>
</dbReference>
<keyword evidence="6" id="KW-0029">Amino-acid transport</keyword>
<keyword evidence="11" id="KW-0614">Plasmid</keyword>
<dbReference type="InterPro" id="IPR000515">
    <property type="entry name" value="MetI-like"/>
</dbReference>
<keyword evidence="8 9" id="KW-0472">Membrane</keyword>
<dbReference type="InterPro" id="IPR010065">
    <property type="entry name" value="AA_ABC_transptr_permease_3TM"/>
</dbReference>
<feature type="transmembrane region" description="Helical" evidence="9">
    <location>
        <begin position="122"/>
        <end position="144"/>
    </location>
</feature>
<evidence type="ECO:0000256" key="3">
    <source>
        <dbReference type="ARBA" id="ARBA00022448"/>
    </source>
</evidence>
<keyword evidence="7 9" id="KW-1133">Transmembrane helix</keyword>
<comment type="similarity">
    <text evidence="2">Belongs to the binding-protein-dependent transport system permease family. HisMQ subfamily.</text>
</comment>
<evidence type="ECO:0000256" key="7">
    <source>
        <dbReference type="ARBA" id="ARBA00022989"/>
    </source>
</evidence>
<geneLocation type="plasmid" evidence="11 12">
    <name>pMESIL01</name>
</geneLocation>
<dbReference type="PROSITE" id="PS50928">
    <property type="entry name" value="ABC_TM1"/>
    <property type="match status" value="1"/>
</dbReference>
<dbReference type="Gene3D" id="1.10.3720.10">
    <property type="entry name" value="MetI-like"/>
    <property type="match status" value="1"/>
</dbReference>
<accession>D7BJ53</accession>
<evidence type="ECO:0000256" key="9">
    <source>
        <dbReference type="RuleBase" id="RU363032"/>
    </source>
</evidence>
<dbReference type="KEGG" id="msv:Mesil_3398"/>
<comment type="subcellular location">
    <subcellularLocation>
        <location evidence="1 9">Cell membrane</location>
        <topology evidence="1 9">Multi-pass membrane protein</topology>
    </subcellularLocation>
</comment>
<gene>
    <name evidence="11" type="ORF">Mesil_3398</name>
</gene>